<protein>
    <submittedName>
        <fullName evidence="2">Uncharacterized protein</fullName>
    </submittedName>
</protein>
<feature type="compositionally biased region" description="Low complexity" evidence="1">
    <location>
        <begin position="21"/>
        <end position="31"/>
    </location>
</feature>
<feature type="compositionally biased region" description="Low complexity" evidence="1">
    <location>
        <begin position="743"/>
        <end position="760"/>
    </location>
</feature>
<feature type="compositionally biased region" description="Acidic residues" evidence="1">
    <location>
        <begin position="663"/>
        <end position="674"/>
    </location>
</feature>
<dbReference type="EMBL" id="KV428149">
    <property type="protein sequence ID" value="KZT35181.1"/>
    <property type="molecule type" value="Genomic_DNA"/>
</dbReference>
<feature type="compositionally biased region" description="Low complexity" evidence="1">
    <location>
        <begin position="345"/>
        <end position="363"/>
    </location>
</feature>
<feature type="compositionally biased region" description="Basic and acidic residues" evidence="1">
    <location>
        <begin position="610"/>
        <end position="628"/>
    </location>
</feature>
<feature type="region of interest" description="Disordered" evidence="1">
    <location>
        <begin position="184"/>
        <end position="371"/>
    </location>
</feature>
<feature type="compositionally biased region" description="Gly residues" evidence="1">
    <location>
        <begin position="761"/>
        <end position="782"/>
    </location>
</feature>
<keyword evidence="3" id="KW-1185">Reference proteome</keyword>
<feature type="region of interest" description="Disordered" evidence="1">
    <location>
        <begin position="533"/>
        <end position="817"/>
    </location>
</feature>
<evidence type="ECO:0000313" key="2">
    <source>
        <dbReference type="EMBL" id="KZT35181.1"/>
    </source>
</evidence>
<feature type="compositionally biased region" description="Pro residues" evidence="1">
    <location>
        <begin position="1"/>
        <end position="20"/>
    </location>
</feature>
<feature type="compositionally biased region" description="Low complexity" evidence="1">
    <location>
        <begin position="391"/>
        <end position="400"/>
    </location>
</feature>
<dbReference type="STRING" id="1314776.A0A166ABS2"/>
<feature type="region of interest" description="Disordered" evidence="1">
    <location>
        <begin position="1"/>
        <end position="31"/>
    </location>
</feature>
<feature type="compositionally biased region" description="Polar residues" evidence="1">
    <location>
        <begin position="184"/>
        <end position="197"/>
    </location>
</feature>
<organism evidence="2 3">
    <name type="scientific">Sistotremastrum suecicum HHB10207 ss-3</name>
    <dbReference type="NCBI Taxonomy" id="1314776"/>
    <lineage>
        <taxon>Eukaryota</taxon>
        <taxon>Fungi</taxon>
        <taxon>Dikarya</taxon>
        <taxon>Basidiomycota</taxon>
        <taxon>Agaricomycotina</taxon>
        <taxon>Agaricomycetes</taxon>
        <taxon>Sistotremastrales</taxon>
        <taxon>Sistotremastraceae</taxon>
        <taxon>Sistotremastrum</taxon>
    </lineage>
</organism>
<reference evidence="2 3" key="1">
    <citation type="journal article" date="2016" name="Mol. Biol. Evol.">
        <title>Comparative Genomics of Early-Diverging Mushroom-Forming Fungi Provides Insights into the Origins of Lignocellulose Decay Capabilities.</title>
        <authorList>
            <person name="Nagy L.G."/>
            <person name="Riley R."/>
            <person name="Tritt A."/>
            <person name="Adam C."/>
            <person name="Daum C."/>
            <person name="Floudas D."/>
            <person name="Sun H."/>
            <person name="Yadav J.S."/>
            <person name="Pangilinan J."/>
            <person name="Larsson K.H."/>
            <person name="Matsuura K."/>
            <person name="Barry K."/>
            <person name="Labutti K."/>
            <person name="Kuo R."/>
            <person name="Ohm R.A."/>
            <person name="Bhattacharya S.S."/>
            <person name="Shirouzu T."/>
            <person name="Yoshinaga Y."/>
            <person name="Martin F.M."/>
            <person name="Grigoriev I.V."/>
            <person name="Hibbett D.S."/>
        </authorList>
    </citation>
    <scope>NUCLEOTIDE SEQUENCE [LARGE SCALE GENOMIC DNA]</scope>
    <source>
        <strain evidence="2 3">HHB10207 ss-3</strain>
    </source>
</reference>
<feature type="compositionally biased region" description="Polar residues" evidence="1">
    <location>
        <begin position="321"/>
        <end position="337"/>
    </location>
</feature>
<feature type="region of interest" description="Disordered" evidence="1">
    <location>
        <begin position="71"/>
        <end position="99"/>
    </location>
</feature>
<feature type="compositionally biased region" description="Polar residues" evidence="1">
    <location>
        <begin position="592"/>
        <end position="607"/>
    </location>
</feature>
<feature type="compositionally biased region" description="Acidic residues" evidence="1">
    <location>
        <begin position="707"/>
        <end position="731"/>
    </location>
</feature>
<proteinExistence type="predicted"/>
<name>A0A166ABS2_9AGAM</name>
<evidence type="ECO:0000256" key="1">
    <source>
        <dbReference type="SAM" id="MobiDB-lite"/>
    </source>
</evidence>
<dbReference type="Proteomes" id="UP000076798">
    <property type="component" value="Unassembled WGS sequence"/>
</dbReference>
<feature type="compositionally biased region" description="Polar residues" evidence="1">
    <location>
        <begin position="684"/>
        <end position="697"/>
    </location>
</feature>
<gene>
    <name evidence="2" type="ORF">SISSUDRAFT_1051763</name>
</gene>
<evidence type="ECO:0000313" key="3">
    <source>
        <dbReference type="Proteomes" id="UP000076798"/>
    </source>
</evidence>
<feature type="compositionally biased region" description="Acidic residues" evidence="1">
    <location>
        <begin position="787"/>
        <end position="813"/>
    </location>
</feature>
<feature type="region of interest" description="Disordered" evidence="1">
    <location>
        <begin position="391"/>
        <end position="419"/>
    </location>
</feature>
<accession>A0A166ABS2</accession>
<feature type="compositionally biased region" description="Low complexity" evidence="1">
    <location>
        <begin position="72"/>
        <end position="95"/>
    </location>
</feature>
<feature type="compositionally biased region" description="Basic and acidic residues" evidence="1">
    <location>
        <begin position="291"/>
        <end position="306"/>
    </location>
</feature>
<feature type="compositionally biased region" description="Basic and acidic residues" evidence="1">
    <location>
        <begin position="201"/>
        <end position="210"/>
    </location>
</feature>
<sequence>MSRPRSPAPSQPSVPPPHPSSTPAAPSDQPSNLASLALLLHNTTLERDEALKQVASFKRRLESAENILNKLAAPPSNSPGSSSGTPTATTATANPEEPILNPQAALALLNETRERLDAANNAIAESHHRLRSIQMQWEEYDKWHADWVYKGTQSHLAMAADLRVICGTVNPNGVSFASLPAQQFQMRPSASDPGTSSRRPRTTDSEGERATKRHRADTYQRPTDTILPPTNIHRGSTITGRLPPPPSTYTPAHKPRTQIQTAQLDHTPKPPNHVSAISPQPGFAQPAPVPNHHEPRDANHDDTRDDGSDDGNSIDEMILEASSSALPPQSSTGSTPISRRPHANSSVSTSHPPPSASSSSSHSMLTQFSQSGNPIFNNTLIAPVKKQRESISIPGASSSSTAVFSQNPDAAPPARIQPISPPQTFPATNAEGQRTCRQCGMAGRYKDGRCVEKWGPGPMGPGTVCDRCRKKTKRVERRLAVDAATHGITVPPLTANNMQVPYRREGSQARTPGGLMIEPAGPETYFKAVERHSLSPHPTNQPRPRHSLSPPHALLPNTPTISEATIPASNGNGNGNGNGHKKNNHHSSANNFVNSSTPIYPSSSGGASDTHLHPAGRERERDKDRGDRASGTGPPRRTGSRQSVHGGGASRPSGSSSSKRDQDEDAQAEDDDSADTSRPHPSAMNHSNGTGATNNASLAGGRKEADIDIDIGDEDEDMDAEGEPEKEDDFELDRVLEDAVAGNSSSNSYINSHASKTGSGYQNGTGNGNGVGNGHSRGGSGIVGYTFDDDDDADGDAEAEVDGEGEGEGDTGPDMDMSMAMIDTEMLALEEDISPALKASLRERDKNKVFVKSEGFY</sequence>
<dbReference type="OrthoDB" id="2162994at2759"/>
<dbReference type="AlphaFoldDB" id="A0A166ABS2"/>